<comment type="caution">
    <text evidence="2">The sequence shown here is derived from an EMBL/GenBank/DDBJ whole genome shotgun (WGS) entry which is preliminary data.</text>
</comment>
<evidence type="ECO:0000259" key="1">
    <source>
        <dbReference type="Pfam" id="PF03372"/>
    </source>
</evidence>
<dbReference type="OrthoDB" id="9793162at2"/>
<dbReference type="InterPro" id="IPR050410">
    <property type="entry name" value="CCR4/nocturin_mRNA_transcr"/>
</dbReference>
<dbReference type="AlphaFoldDB" id="A0A3N6P727"/>
<dbReference type="Pfam" id="PF03372">
    <property type="entry name" value="Exo_endo_phos"/>
    <property type="match status" value="1"/>
</dbReference>
<sequence length="262" mass="30138">MGIKIITFNIRYDKPDPGNYRWEVRKNAVASLIYEYAPDIIGTQEVQVNQLLDLQQLLPNYYSLGGDRRGTGNDEHCAIFYHKDRLNCLDHGDFWLSETPDIPGSITSSWGNHLPRIASWARFNLFEDNRQIVMINTHLDYNSKKARELGAKLIFDSLQTEKLNPDKESLILITADFNDQPGSNARNTFLNPLKNGLCLLDVLSDLKLSKQMTYNDFTDKAFLAIDTIYYDSRLNLHSVKVENKKYDEILPSDHFPVVAEFD</sequence>
<dbReference type="PANTHER" id="PTHR12121:SF36">
    <property type="entry name" value="ENDONUCLEASE_EXONUCLEASE_PHOSPHATASE DOMAIN-CONTAINING PROTEIN"/>
    <property type="match status" value="1"/>
</dbReference>
<reference evidence="2 3" key="1">
    <citation type="journal article" date="2018" name="ACS Chem. Biol.">
        <title>Ketoreductase domain dysfunction expands chemodiversity: malyngamide biosynthesis in the cyanobacterium Okeania hirsuta.</title>
        <authorList>
            <person name="Moss N.A."/>
            <person name="Leao T."/>
            <person name="Rankin M."/>
            <person name="McCullough T.M."/>
            <person name="Qu P."/>
            <person name="Korobeynikov A."/>
            <person name="Smith J.L."/>
            <person name="Gerwick L."/>
            <person name="Gerwick W.H."/>
        </authorList>
    </citation>
    <scope>NUCLEOTIDE SEQUENCE [LARGE SCALE GENOMIC DNA]</scope>
    <source>
        <strain evidence="2 3">PAB10Feb10-1</strain>
    </source>
</reference>
<proteinExistence type="predicted"/>
<dbReference type="InterPro" id="IPR036691">
    <property type="entry name" value="Endo/exonu/phosph_ase_sf"/>
</dbReference>
<dbReference type="GO" id="GO:0000175">
    <property type="term" value="F:3'-5'-RNA exonuclease activity"/>
    <property type="evidence" value="ECO:0007669"/>
    <property type="project" value="TreeGrafter"/>
</dbReference>
<dbReference type="SUPFAM" id="SSF56219">
    <property type="entry name" value="DNase I-like"/>
    <property type="match status" value="1"/>
</dbReference>
<keyword evidence="2" id="KW-0378">Hydrolase</keyword>
<dbReference type="PANTHER" id="PTHR12121">
    <property type="entry name" value="CARBON CATABOLITE REPRESSOR PROTEIN 4"/>
    <property type="match status" value="1"/>
</dbReference>
<keyword evidence="2" id="KW-0540">Nuclease</keyword>
<keyword evidence="2" id="KW-0269">Exonuclease</keyword>
<feature type="domain" description="Endonuclease/exonuclease/phosphatase" evidence="1">
    <location>
        <begin position="6"/>
        <end position="254"/>
    </location>
</feature>
<evidence type="ECO:0000313" key="3">
    <source>
        <dbReference type="Proteomes" id="UP000269154"/>
    </source>
</evidence>
<name>A0A3N6P727_9CYAN</name>
<protein>
    <submittedName>
        <fullName evidence="2">Endonuclease/exonuclease/phosphatase family protein</fullName>
    </submittedName>
</protein>
<dbReference type="Proteomes" id="UP000269154">
    <property type="component" value="Unassembled WGS sequence"/>
</dbReference>
<keyword evidence="3" id="KW-1185">Reference proteome</keyword>
<dbReference type="InterPro" id="IPR005135">
    <property type="entry name" value="Endo/exonuclease/phosphatase"/>
</dbReference>
<dbReference type="RefSeq" id="WP_124155131.1">
    <property type="nucleotide sequence ID" value="NZ_CAWOLW010000044.1"/>
</dbReference>
<evidence type="ECO:0000313" key="2">
    <source>
        <dbReference type="EMBL" id="RQH34189.1"/>
    </source>
</evidence>
<dbReference type="Gene3D" id="3.60.10.10">
    <property type="entry name" value="Endonuclease/exonuclease/phosphatase"/>
    <property type="match status" value="1"/>
</dbReference>
<keyword evidence="2" id="KW-0255">Endonuclease</keyword>
<gene>
    <name evidence="2" type="ORF">D5R40_21100</name>
</gene>
<dbReference type="EMBL" id="RCBY01000138">
    <property type="protein sequence ID" value="RQH34189.1"/>
    <property type="molecule type" value="Genomic_DNA"/>
</dbReference>
<dbReference type="GO" id="GO:0004519">
    <property type="term" value="F:endonuclease activity"/>
    <property type="evidence" value="ECO:0007669"/>
    <property type="project" value="UniProtKB-KW"/>
</dbReference>
<accession>A0A3N6P727</accession>
<organism evidence="2 3">
    <name type="scientific">Okeania hirsuta</name>
    <dbReference type="NCBI Taxonomy" id="1458930"/>
    <lineage>
        <taxon>Bacteria</taxon>
        <taxon>Bacillati</taxon>
        <taxon>Cyanobacteriota</taxon>
        <taxon>Cyanophyceae</taxon>
        <taxon>Oscillatoriophycideae</taxon>
        <taxon>Oscillatoriales</taxon>
        <taxon>Microcoleaceae</taxon>
        <taxon>Okeania</taxon>
    </lineage>
</organism>
<dbReference type="CDD" id="cd09083">
    <property type="entry name" value="EEP-1"/>
    <property type="match status" value="1"/>
</dbReference>